<evidence type="ECO:0000256" key="2">
    <source>
        <dbReference type="ARBA" id="ARBA00022771"/>
    </source>
</evidence>
<evidence type="ECO:0000313" key="7">
    <source>
        <dbReference type="EMBL" id="KAF7362725.1"/>
    </source>
</evidence>
<dbReference type="AlphaFoldDB" id="A0A8H7D610"/>
<feature type="domain" description="MYND-type" evidence="6">
    <location>
        <begin position="283"/>
        <end position="325"/>
    </location>
</feature>
<dbReference type="SUPFAM" id="SSF144232">
    <property type="entry name" value="HIT/MYND zinc finger-like"/>
    <property type="match status" value="1"/>
</dbReference>
<accession>A0A8H7D610</accession>
<keyword evidence="1" id="KW-0479">Metal-binding</keyword>
<gene>
    <name evidence="7" type="ORF">MVEN_00621800</name>
</gene>
<protein>
    <submittedName>
        <fullName evidence="7">MYND-type domain-containing protein</fullName>
    </submittedName>
</protein>
<dbReference type="Gene3D" id="1.25.40.20">
    <property type="entry name" value="Ankyrin repeat-containing domain"/>
    <property type="match status" value="1"/>
</dbReference>
<keyword evidence="2 4" id="KW-0863">Zinc-finger</keyword>
<name>A0A8H7D610_9AGAR</name>
<dbReference type="InterPro" id="IPR002893">
    <property type="entry name" value="Znf_MYND"/>
</dbReference>
<sequence>MDPATRAHVKGLVADHQTNAGRSLSELMKTQEILKGAESQRLRTFFTSNCMEPGRDLDAYGVFLANGDLAQVKDDFASRVARHAATASDSETPAPGPSTRTNEPAAQLTPEAAAAQELYALTWGPTVVRIYGLLGLLRIIYPGRAAQHLAVARFLIDTAKVPVDGPDLSGTLALSHAISTKPALDFEYAQLLYDAGGDVNNRNRYGGTAAHEIAQIWTPQDKSVVARATSAFKWFLDHGGNVDIADSDGMTVRYMTSRTESLVPGLSALVAASDRDRTRGECCALCGRTADETMKRCARCKVARYCAPDVRACQKIDWPHHKKGCVKVAEVAKEGFSFLGTKF</sequence>
<evidence type="ECO:0000313" key="8">
    <source>
        <dbReference type="Proteomes" id="UP000620124"/>
    </source>
</evidence>
<evidence type="ECO:0000256" key="4">
    <source>
        <dbReference type="PROSITE-ProRule" id="PRU00134"/>
    </source>
</evidence>
<evidence type="ECO:0000259" key="6">
    <source>
        <dbReference type="PROSITE" id="PS50865"/>
    </source>
</evidence>
<dbReference type="InterPro" id="IPR036770">
    <property type="entry name" value="Ankyrin_rpt-contain_sf"/>
</dbReference>
<dbReference type="Pfam" id="PF01753">
    <property type="entry name" value="zf-MYND"/>
    <property type="match status" value="1"/>
</dbReference>
<dbReference type="GO" id="GO:0008270">
    <property type="term" value="F:zinc ion binding"/>
    <property type="evidence" value="ECO:0007669"/>
    <property type="project" value="UniProtKB-KW"/>
</dbReference>
<dbReference type="OrthoDB" id="432970at2759"/>
<dbReference type="Gene3D" id="6.10.140.2220">
    <property type="match status" value="1"/>
</dbReference>
<dbReference type="Proteomes" id="UP000620124">
    <property type="component" value="Unassembled WGS sequence"/>
</dbReference>
<proteinExistence type="predicted"/>
<reference evidence="7" key="1">
    <citation type="submission" date="2020-05" db="EMBL/GenBank/DDBJ databases">
        <title>Mycena genomes resolve the evolution of fungal bioluminescence.</title>
        <authorList>
            <person name="Tsai I.J."/>
        </authorList>
    </citation>
    <scope>NUCLEOTIDE SEQUENCE</scope>
    <source>
        <strain evidence="7">CCC161011</strain>
    </source>
</reference>
<organism evidence="7 8">
    <name type="scientific">Mycena venus</name>
    <dbReference type="NCBI Taxonomy" id="2733690"/>
    <lineage>
        <taxon>Eukaryota</taxon>
        <taxon>Fungi</taxon>
        <taxon>Dikarya</taxon>
        <taxon>Basidiomycota</taxon>
        <taxon>Agaricomycotina</taxon>
        <taxon>Agaricomycetes</taxon>
        <taxon>Agaricomycetidae</taxon>
        <taxon>Agaricales</taxon>
        <taxon>Marasmiineae</taxon>
        <taxon>Mycenaceae</taxon>
        <taxon>Mycena</taxon>
    </lineage>
</organism>
<evidence type="ECO:0000256" key="5">
    <source>
        <dbReference type="SAM" id="MobiDB-lite"/>
    </source>
</evidence>
<dbReference type="SUPFAM" id="SSF48403">
    <property type="entry name" value="Ankyrin repeat"/>
    <property type="match status" value="1"/>
</dbReference>
<evidence type="ECO:0000256" key="1">
    <source>
        <dbReference type="ARBA" id="ARBA00022723"/>
    </source>
</evidence>
<evidence type="ECO:0000256" key="3">
    <source>
        <dbReference type="ARBA" id="ARBA00022833"/>
    </source>
</evidence>
<feature type="region of interest" description="Disordered" evidence="5">
    <location>
        <begin position="82"/>
        <end position="107"/>
    </location>
</feature>
<dbReference type="PROSITE" id="PS50865">
    <property type="entry name" value="ZF_MYND_2"/>
    <property type="match status" value="1"/>
</dbReference>
<comment type="caution">
    <text evidence="7">The sequence shown here is derived from an EMBL/GenBank/DDBJ whole genome shotgun (WGS) entry which is preliminary data.</text>
</comment>
<keyword evidence="3" id="KW-0862">Zinc</keyword>
<dbReference type="EMBL" id="JACAZI010000004">
    <property type="protein sequence ID" value="KAF7362725.1"/>
    <property type="molecule type" value="Genomic_DNA"/>
</dbReference>
<keyword evidence="8" id="KW-1185">Reference proteome</keyword>